<dbReference type="Proteomes" id="UP000373449">
    <property type="component" value="Unassembled WGS sequence"/>
</dbReference>
<protein>
    <submittedName>
        <fullName evidence="1">Putative ubiquinone biosynthesis protein UbiB</fullName>
    </submittedName>
</protein>
<keyword evidence="1" id="KW-0830">Ubiquinone</keyword>
<organism evidence="1 2">
    <name type="scientific">Budvicia aquatica</name>
    <dbReference type="NCBI Taxonomy" id="82979"/>
    <lineage>
        <taxon>Bacteria</taxon>
        <taxon>Pseudomonadati</taxon>
        <taxon>Pseudomonadota</taxon>
        <taxon>Gammaproteobacteria</taxon>
        <taxon>Enterobacterales</taxon>
        <taxon>Budviciaceae</taxon>
        <taxon>Budvicia</taxon>
    </lineage>
</organism>
<dbReference type="EMBL" id="CAADJA010000002">
    <property type="protein sequence ID" value="VFS46534.1"/>
    <property type="molecule type" value="Genomic_DNA"/>
</dbReference>
<name>A0A484ZDV1_9GAMM</name>
<dbReference type="AlphaFoldDB" id="A0A484ZDV1"/>
<evidence type="ECO:0000313" key="2">
    <source>
        <dbReference type="Proteomes" id="UP000373449"/>
    </source>
</evidence>
<accession>A0A484ZDV1</accession>
<gene>
    <name evidence="1" type="ORF">NCTC12282_01443</name>
</gene>
<sequence>MTILAIAREYKLSLPPDLVLLFKALITADGVLHRIDPDFDIIQTLTPFLRKAILKRYGLKESRQRMRKMGMEMI</sequence>
<reference evidence="1 2" key="1">
    <citation type="submission" date="2019-03" db="EMBL/GenBank/DDBJ databases">
        <authorList>
            <consortium name="Pathogen Informatics"/>
        </authorList>
    </citation>
    <scope>NUCLEOTIDE SEQUENCE [LARGE SCALE GENOMIC DNA]</scope>
    <source>
        <strain evidence="1 2">NCTC12282</strain>
    </source>
</reference>
<evidence type="ECO:0000313" key="1">
    <source>
        <dbReference type="EMBL" id="VFS46534.1"/>
    </source>
</evidence>
<proteinExistence type="predicted"/>